<dbReference type="Proteomes" id="UP000087171">
    <property type="component" value="Chromosome Ca6"/>
</dbReference>
<gene>
    <name evidence="3" type="primary">LOC101514167</name>
</gene>
<dbReference type="GeneID" id="101514167"/>
<dbReference type="OrthoDB" id="1924011at2759"/>
<dbReference type="AlphaFoldDB" id="A0A1S2YI74"/>
<keyword evidence="2" id="KW-1185">Reference proteome</keyword>
<dbReference type="eggNOG" id="ENOG502RXHM">
    <property type="taxonomic scope" value="Eukaryota"/>
</dbReference>
<accession>A0A1S2YI74</accession>
<feature type="region of interest" description="Disordered" evidence="1">
    <location>
        <begin position="149"/>
        <end position="180"/>
    </location>
</feature>
<dbReference type="PaxDb" id="3827-XP_004505173.1"/>
<proteinExistence type="predicted"/>
<feature type="compositionally biased region" description="Basic and acidic residues" evidence="1">
    <location>
        <begin position="162"/>
        <end position="173"/>
    </location>
</feature>
<dbReference type="GO" id="GO:0005634">
    <property type="term" value="C:nucleus"/>
    <property type="evidence" value="ECO:0007669"/>
    <property type="project" value="TreeGrafter"/>
</dbReference>
<dbReference type="GO" id="GO:0010183">
    <property type="term" value="P:pollen tube guidance"/>
    <property type="evidence" value="ECO:0007669"/>
    <property type="project" value="InterPro"/>
</dbReference>
<evidence type="ECO:0000313" key="2">
    <source>
        <dbReference type="Proteomes" id="UP000087171"/>
    </source>
</evidence>
<dbReference type="PANTHER" id="PTHR36345:SF1">
    <property type="entry name" value="CCG-BINDING PROTEIN 1"/>
    <property type="match status" value="1"/>
</dbReference>
<organism evidence="2 3">
    <name type="scientific">Cicer arietinum</name>
    <name type="common">Chickpea</name>
    <name type="synonym">Garbanzo</name>
    <dbReference type="NCBI Taxonomy" id="3827"/>
    <lineage>
        <taxon>Eukaryota</taxon>
        <taxon>Viridiplantae</taxon>
        <taxon>Streptophyta</taxon>
        <taxon>Embryophyta</taxon>
        <taxon>Tracheophyta</taxon>
        <taxon>Spermatophyta</taxon>
        <taxon>Magnoliopsida</taxon>
        <taxon>eudicotyledons</taxon>
        <taxon>Gunneridae</taxon>
        <taxon>Pentapetalae</taxon>
        <taxon>rosids</taxon>
        <taxon>fabids</taxon>
        <taxon>Fabales</taxon>
        <taxon>Fabaceae</taxon>
        <taxon>Papilionoideae</taxon>
        <taxon>50 kb inversion clade</taxon>
        <taxon>NPAAA clade</taxon>
        <taxon>Hologalegina</taxon>
        <taxon>IRL clade</taxon>
        <taxon>Cicereae</taxon>
        <taxon>Cicer</taxon>
    </lineage>
</organism>
<protein>
    <submittedName>
        <fullName evidence="3">CCG-binding protein 1</fullName>
    </submittedName>
</protein>
<dbReference type="GO" id="GO:0036033">
    <property type="term" value="F:mediator complex binding"/>
    <property type="evidence" value="ECO:0007669"/>
    <property type="project" value="InterPro"/>
</dbReference>
<evidence type="ECO:0000313" key="3">
    <source>
        <dbReference type="RefSeq" id="XP_004505173.1"/>
    </source>
</evidence>
<dbReference type="InterPro" id="IPR037502">
    <property type="entry name" value="CBP1"/>
</dbReference>
<reference evidence="2" key="1">
    <citation type="journal article" date="2013" name="Nat. Biotechnol.">
        <title>Draft genome sequence of chickpea (Cicer arietinum) provides a resource for trait improvement.</title>
        <authorList>
            <person name="Varshney R.K."/>
            <person name="Song C."/>
            <person name="Saxena R.K."/>
            <person name="Azam S."/>
            <person name="Yu S."/>
            <person name="Sharpe A.G."/>
            <person name="Cannon S."/>
            <person name="Baek J."/>
            <person name="Rosen B.D."/>
            <person name="Tar'an B."/>
            <person name="Millan T."/>
            <person name="Zhang X."/>
            <person name="Ramsay L.D."/>
            <person name="Iwata A."/>
            <person name="Wang Y."/>
            <person name="Nelson W."/>
            <person name="Farmer A.D."/>
            <person name="Gaur P.M."/>
            <person name="Soderlund C."/>
            <person name="Penmetsa R.V."/>
            <person name="Xu C."/>
            <person name="Bharti A.K."/>
            <person name="He W."/>
            <person name="Winter P."/>
            <person name="Zhao S."/>
            <person name="Hane J.K."/>
            <person name="Carrasquilla-Garcia N."/>
            <person name="Condie J.A."/>
            <person name="Upadhyaya H.D."/>
            <person name="Luo M.C."/>
            <person name="Thudi M."/>
            <person name="Gowda C.L."/>
            <person name="Singh N.P."/>
            <person name="Lichtenzveig J."/>
            <person name="Gali K.K."/>
            <person name="Rubio J."/>
            <person name="Nadarajan N."/>
            <person name="Dolezel J."/>
            <person name="Bansal K.C."/>
            <person name="Xu X."/>
            <person name="Edwards D."/>
            <person name="Zhang G."/>
            <person name="Kahl G."/>
            <person name="Gil J."/>
            <person name="Singh K.B."/>
            <person name="Datta S.K."/>
            <person name="Jackson S.A."/>
            <person name="Wang J."/>
            <person name="Cook D.R."/>
        </authorList>
    </citation>
    <scope>NUCLEOTIDE SEQUENCE [LARGE SCALE GENOMIC DNA]</scope>
    <source>
        <strain evidence="2">cv. CDC Frontier</strain>
    </source>
</reference>
<dbReference type="PANTHER" id="PTHR36345">
    <property type="entry name" value="CCG-BINDING PROTEIN 1"/>
    <property type="match status" value="1"/>
</dbReference>
<sequence>MNSTLLPPSSSPLFLDNHDLHRNRTYSTKLASSILCSSSKNNSFIPKLQPFTRTKFERLAKDPPLIQKSEKELSDYCSTLEGDESYSCWQAYFELKDLEKESPKAEIERLILEIGGVKSLIGCLHGIALMHKLKKNDFNLTKEIKSEEEHKLCPRPDGLPKSADEMKEEEQAKMPDSSYTRLLRTMGRSPAWYSEVPDHETD</sequence>
<name>A0A1S2YI74_CICAR</name>
<reference evidence="3" key="2">
    <citation type="submission" date="2025-08" db="UniProtKB">
        <authorList>
            <consortium name="RefSeq"/>
        </authorList>
    </citation>
    <scope>IDENTIFICATION</scope>
    <source>
        <tissue evidence="3">Etiolated seedlings</tissue>
    </source>
</reference>
<dbReference type="RefSeq" id="XP_004505173.1">
    <property type="nucleotide sequence ID" value="XM_004505116.3"/>
</dbReference>
<dbReference type="GO" id="GO:0005829">
    <property type="term" value="C:cytosol"/>
    <property type="evidence" value="ECO:0007669"/>
    <property type="project" value="TreeGrafter"/>
</dbReference>
<dbReference type="KEGG" id="cam:101514167"/>
<dbReference type="STRING" id="3827.A0A1S2YI74"/>
<evidence type="ECO:0000256" key="1">
    <source>
        <dbReference type="SAM" id="MobiDB-lite"/>
    </source>
</evidence>